<evidence type="ECO:0000256" key="3">
    <source>
        <dbReference type="ARBA" id="ARBA00022840"/>
    </source>
</evidence>
<comment type="caution">
    <text evidence="9">The sequence shown here is derived from an EMBL/GenBank/DDBJ whole genome shotgun (WGS) entry which is preliminary data.</text>
</comment>
<dbReference type="InterPro" id="IPR019591">
    <property type="entry name" value="Mrp/NBP35_ATP-bd"/>
</dbReference>
<dbReference type="GO" id="GO:0051539">
    <property type="term" value="F:4 iron, 4 sulfur cluster binding"/>
    <property type="evidence" value="ECO:0007669"/>
    <property type="project" value="TreeGrafter"/>
</dbReference>
<keyword evidence="4 7" id="KW-0408">Iron</keyword>
<dbReference type="InterPro" id="IPR000808">
    <property type="entry name" value="Mrp-like_CS"/>
</dbReference>
<evidence type="ECO:0000256" key="4">
    <source>
        <dbReference type="ARBA" id="ARBA00023004"/>
    </source>
</evidence>
<dbReference type="Proteomes" id="UP000295724">
    <property type="component" value="Unassembled WGS sequence"/>
</dbReference>
<dbReference type="OrthoDB" id="9809679at2"/>
<dbReference type="InterPro" id="IPR033756">
    <property type="entry name" value="YlxH/NBP35"/>
</dbReference>
<keyword evidence="3 7" id="KW-0067">ATP-binding</keyword>
<evidence type="ECO:0000256" key="6">
    <source>
        <dbReference type="ARBA" id="ARBA00024036"/>
    </source>
</evidence>
<dbReference type="GO" id="GO:0005524">
    <property type="term" value="F:ATP binding"/>
    <property type="evidence" value="ECO:0007669"/>
    <property type="project" value="UniProtKB-UniRule"/>
</dbReference>
<dbReference type="NCBIfam" id="NF008669">
    <property type="entry name" value="PRK11670.1"/>
    <property type="match status" value="1"/>
</dbReference>
<dbReference type="GO" id="GO:0016226">
    <property type="term" value="P:iron-sulfur cluster assembly"/>
    <property type="evidence" value="ECO:0007669"/>
    <property type="project" value="InterPro"/>
</dbReference>
<reference evidence="9 10" key="1">
    <citation type="submission" date="2019-03" db="EMBL/GenBank/DDBJ databases">
        <title>Genomic Encyclopedia of Type Strains, Phase IV (KMG-IV): sequencing the most valuable type-strain genomes for metagenomic binning, comparative biology and taxonomic classification.</title>
        <authorList>
            <person name="Goeker M."/>
        </authorList>
    </citation>
    <scope>NUCLEOTIDE SEQUENCE [LARGE SCALE GENOMIC DNA]</scope>
    <source>
        <strain evidence="9 10">DSM 25488</strain>
    </source>
</reference>
<dbReference type="InterPro" id="IPR027417">
    <property type="entry name" value="P-loop_NTPase"/>
</dbReference>
<evidence type="ECO:0000256" key="2">
    <source>
        <dbReference type="ARBA" id="ARBA00022741"/>
    </source>
</evidence>
<comment type="subunit">
    <text evidence="7">Homodimer.</text>
</comment>
<protein>
    <recommendedName>
        <fullName evidence="7">Iron-sulfur cluster carrier protein</fullName>
    </recommendedName>
</protein>
<feature type="binding site" evidence="7">
    <location>
        <begin position="85"/>
        <end position="92"/>
    </location>
    <ligand>
        <name>ATP</name>
        <dbReference type="ChEBI" id="CHEBI:30616"/>
    </ligand>
</feature>
<evidence type="ECO:0000313" key="9">
    <source>
        <dbReference type="EMBL" id="TDR22795.1"/>
    </source>
</evidence>
<dbReference type="PANTHER" id="PTHR42961:SF2">
    <property type="entry name" value="IRON-SULFUR PROTEIN NUBPL"/>
    <property type="match status" value="1"/>
</dbReference>
<dbReference type="EMBL" id="SNZB01000002">
    <property type="protein sequence ID" value="TDR22795.1"/>
    <property type="molecule type" value="Genomic_DNA"/>
</dbReference>
<keyword evidence="7" id="KW-0378">Hydrolase</keyword>
<dbReference type="GO" id="GO:0140663">
    <property type="term" value="F:ATP-dependent FeS chaperone activity"/>
    <property type="evidence" value="ECO:0007669"/>
    <property type="project" value="InterPro"/>
</dbReference>
<dbReference type="FunFam" id="3.40.50.300:FF:000418">
    <property type="entry name" value="Iron-sulfur cluster carrier protein"/>
    <property type="match status" value="1"/>
</dbReference>
<sequence length="340" mass="37144">MTQLSESKDPITGQTFDKSIDFNPNKGRLESRYPMGVFKADYQTQLKAFADLGDIEITERIRQHQVKEGIKPIKGVKNIIAVASGKGGVGKSTMSVMLAKSLQQLGANVGILDADIYGPSIPKMLGVSQKPESPDQKSFLPIDANGLQTMSLGYILGEKDPAIWRGAMVTKALMQMVEDTRWSQLDYLIMDLPPGTGDIQLTMIQKIPVTAAVLVTTPQDIALLDAQKALAMFQKVDIPVLGVIENMSTFICENCGHEAHIFGQDGGQRMATEFGVALLGQMPLNIDIRSNMDKGQPASIWQDSHALNEKALKIALRTGQNLAKLPIKFNLTDSLKLHKI</sequence>
<accession>A0A4R6XS89</accession>
<keyword evidence="1 7" id="KW-0479">Metal-binding</keyword>
<comment type="function">
    <text evidence="7">Binds and transfers iron-sulfur (Fe-S) clusters to target apoproteins. Can hydrolyze ATP.</text>
</comment>
<dbReference type="GO" id="GO:0005829">
    <property type="term" value="C:cytosol"/>
    <property type="evidence" value="ECO:0007669"/>
    <property type="project" value="TreeGrafter"/>
</dbReference>
<name>A0A4R6XS89_9GAMM</name>
<dbReference type="AlphaFoldDB" id="A0A4R6XS89"/>
<evidence type="ECO:0000256" key="5">
    <source>
        <dbReference type="ARBA" id="ARBA00023014"/>
    </source>
</evidence>
<dbReference type="CDD" id="cd02037">
    <property type="entry name" value="Mrp_NBP35"/>
    <property type="match status" value="1"/>
</dbReference>
<dbReference type="Gene3D" id="3.40.50.300">
    <property type="entry name" value="P-loop containing nucleotide triphosphate hydrolases"/>
    <property type="match status" value="1"/>
</dbReference>
<comment type="similarity">
    <text evidence="6 7">Belongs to the Mrp/NBP35 ATP-binding proteins family.</text>
</comment>
<dbReference type="InterPro" id="IPR044304">
    <property type="entry name" value="NUBPL-like"/>
</dbReference>
<dbReference type="GO" id="GO:0046872">
    <property type="term" value="F:metal ion binding"/>
    <property type="evidence" value="ECO:0007669"/>
    <property type="project" value="UniProtKB-KW"/>
</dbReference>
<dbReference type="SUPFAM" id="SSF52540">
    <property type="entry name" value="P-loop containing nucleoside triphosphate hydrolases"/>
    <property type="match status" value="1"/>
</dbReference>
<dbReference type="Pfam" id="PF10609">
    <property type="entry name" value="ParA"/>
    <property type="match status" value="1"/>
</dbReference>
<gene>
    <name evidence="9" type="ORF">C8D91_1288</name>
</gene>
<keyword evidence="2 7" id="KW-0547">Nucleotide-binding</keyword>
<dbReference type="PROSITE" id="PS01215">
    <property type="entry name" value="MRP"/>
    <property type="match status" value="1"/>
</dbReference>
<evidence type="ECO:0000256" key="1">
    <source>
        <dbReference type="ARBA" id="ARBA00022723"/>
    </source>
</evidence>
<evidence type="ECO:0000256" key="7">
    <source>
        <dbReference type="HAMAP-Rule" id="MF_02040"/>
    </source>
</evidence>
<dbReference type="HAMAP" id="MF_02040">
    <property type="entry name" value="Mrp_NBP35"/>
    <property type="match status" value="1"/>
</dbReference>
<proteinExistence type="inferred from homology"/>
<organism evidence="9 10">
    <name type="scientific">Marinicella litoralis</name>
    <dbReference type="NCBI Taxonomy" id="644220"/>
    <lineage>
        <taxon>Bacteria</taxon>
        <taxon>Pseudomonadati</taxon>
        <taxon>Pseudomonadota</taxon>
        <taxon>Gammaproteobacteria</taxon>
        <taxon>Lysobacterales</taxon>
        <taxon>Marinicellaceae</taxon>
        <taxon>Marinicella</taxon>
    </lineage>
</organism>
<dbReference type="RefSeq" id="WP_099019410.1">
    <property type="nucleotide sequence ID" value="NZ_NIHB01000002.1"/>
</dbReference>
<evidence type="ECO:0000256" key="8">
    <source>
        <dbReference type="SAM" id="MobiDB-lite"/>
    </source>
</evidence>
<evidence type="ECO:0000313" key="10">
    <source>
        <dbReference type="Proteomes" id="UP000295724"/>
    </source>
</evidence>
<feature type="region of interest" description="Disordered" evidence="8">
    <location>
        <begin position="1"/>
        <end position="20"/>
    </location>
</feature>
<dbReference type="PANTHER" id="PTHR42961">
    <property type="entry name" value="IRON-SULFUR PROTEIN NUBPL"/>
    <property type="match status" value="1"/>
</dbReference>
<keyword evidence="5 7" id="KW-0411">Iron-sulfur</keyword>
<dbReference type="GO" id="GO:0016887">
    <property type="term" value="F:ATP hydrolysis activity"/>
    <property type="evidence" value="ECO:0007669"/>
    <property type="project" value="UniProtKB-UniRule"/>
</dbReference>
<keyword evidence="10" id="KW-1185">Reference proteome</keyword>